<gene>
    <name evidence="6" type="ORF">WNY58_02855</name>
</gene>
<dbReference type="InterPro" id="IPR029510">
    <property type="entry name" value="Ald_DH_CS_GLU"/>
</dbReference>
<dbReference type="InterPro" id="IPR015590">
    <property type="entry name" value="Aldehyde_DH_dom"/>
</dbReference>
<keyword evidence="2 4" id="KW-0560">Oxidoreductase</keyword>
<dbReference type="RefSeq" id="WP_342853662.1">
    <property type="nucleotide sequence ID" value="NZ_JBBMRA010000001.1"/>
</dbReference>
<feature type="domain" description="Aldehyde dehydrogenase" evidence="5">
    <location>
        <begin position="20"/>
        <end position="477"/>
    </location>
</feature>
<evidence type="ECO:0000259" key="5">
    <source>
        <dbReference type="Pfam" id="PF00171"/>
    </source>
</evidence>
<dbReference type="PANTHER" id="PTHR42804:SF1">
    <property type="entry name" value="ALDEHYDE DEHYDROGENASE-RELATED"/>
    <property type="match status" value="1"/>
</dbReference>
<comment type="similarity">
    <text evidence="1 4">Belongs to the aldehyde dehydrogenase family.</text>
</comment>
<dbReference type="SUPFAM" id="SSF53720">
    <property type="entry name" value="ALDH-like"/>
    <property type="match status" value="1"/>
</dbReference>
<organism evidence="6 7">
    <name type="scientific">Neptuniibacter pectenicola</name>
    <dbReference type="NCBI Taxonomy" id="1806669"/>
    <lineage>
        <taxon>Bacteria</taxon>
        <taxon>Pseudomonadati</taxon>
        <taxon>Pseudomonadota</taxon>
        <taxon>Gammaproteobacteria</taxon>
        <taxon>Oceanospirillales</taxon>
        <taxon>Oceanospirillaceae</taxon>
        <taxon>Neptuniibacter</taxon>
    </lineage>
</organism>
<dbReference type="PROSITE" id="PS00687">
    <property type="entry name" value="ALDEHYDE_DEHYDR_GLU"/>
    <property type="match status" value="1"/>
</dbReference>
<keyword evidence="7" id="KW-1185">Reference proteome</keyword>
<dbReference type="PANTHER" id="PTHR42804">
    <property type="entry name" value="ALDEHYDE DEHYDROGENASE"/>
    <property type="match status" value="1"/>
</dbReference>
<comment type="caution">
    <text evidence="6">The sequence shown here is derived from an EMBL/GenBank/DDBJ whole genome shotgun (WGS) entry which is preliminary data.</text>
</comment>
<dbReference type="CDD" id="cd07138">
    <property type="entry name" value="ALDH_CddD_SSP0762"/>
    <property type="match status" value="1"/>
</dbReference>
<accession>A0ABU9TPY2</accession>
<sequence length="483" mass="51907">MNRLSMVMHDLNKFYINGQWVEPNGQERLDVLNPATEQVVSRLSVGSPVDVDCAVQAASAAFEHFSQMDKPYRMALLERIIEQYQARIEELALATTEEMGAPIVFSRRAQVMAGLEHLTVALNVLKENDFTERLGTTTIVKEPVGVCGMITPWNWPLNQMACKVAPALAAGCTMVLKPSELAPRTAYIFAQILEDAGVPAGVFNLINGTGALVGAALSAHPLVDMISFTGSTRAGKQVSIAAAENVKRVSLELGGKSANIILDDVDFSTVITRSVKAVMSNTGQSCNARTKIVVPEHRLADTIEIAKAAAESIRVGDPMSDKTQMGPVASFQQWERVQAFIQQGIDQGALLVTGGLGRPAGLEKGCFVRPTVFAHVTPAMTIAQEEIFGPVVSIMAYKTEEEAIAIANSSIYGLSGGVCSADVQRAKRVAARLRTGMVHLNDAATDMRAPFGGYKQSGNGREWGRYGVGEFMETKAIFGDLSN</sequence>
<dbReference type="InterPro" id="IPR016162">
    <property type="entry name" value="Ald_DH_N"/>
</dbReference>
<evidence type="ECO:0000313" key="6">
    <source>
        <dbReference type="EMBL" id="MEM5535324.1"/>
    </source>
</evidence>
<feature type="active site" evidence="3">
    <location>
        <position position="252"/>
    </location>
</feature>
<evidence type="ECO:0000256" key="4">
    <source>
        <dbReference type="RuleBase" id="RU003345"/>
    </source>
</evidence>
<evidence type="ECO:0000313" key="7">
    <source>
        <dbReference type="Proteomes" id="UP001449225"/>
    </source>
</evidence>
<dbReference type="Pfam" id="PF00171">
    <property type="entry name" value="Aldedh"/>
    <property type="match status" value="1"/>
</dbReference>
<evidence type="ECO:0000256" key="3">
    <source>
        <dbReference type="PROSITE-ProRule" id="PRU10007"/>
    </source>
</evidence>
<evidence type="ECO:0000256" key="2">
    <source>
        <dbReference type="ARBA" id="ARBA00023002"/>
    </source>
</evidence>
<dbReference type="InterPro" id="IPR016161">
    <property type="entry name" value="Ald_DH/histidinol_DH"/>
</dbReference>
<evidence type="ECO:0000256" key="1">
    <source>
        <dbReference type="ARBA" id="ARBA00009986"/>
    </source>
</evidence>
<dbReference type="InterPro" id="IPR016163">
    <property type="entry name" value="Ald_DH_C"/>
</dbReference>
<dbReference type="Proteomes" id="UP001449225">
    <property type="component" value="Unassembled WGS sequence"/>
</dbReference>
<dbReference type="EMBL" id="JBBMRA010000001">
    <property type="protein sequence ID" value="MEM5535324.1"/>
    <property type="molecule type" value="Genomic_DNA"/>
</dbReference>
<name>A0ABU9TPY2_9GAMM</name>
<dbReference type="Gene3D" id="3.40.309.10">
    <property type="entry name" value="Aldehyde Dehydrogenase, Chain A, domain 2"/>
    <property type="match status" value="1"/>
</dbReference>
<proteinExistence type="inferred from homology"/>
<reference evidence="6 7" key="1">
    <citation type="submission" date="2024-03" db="EMBL/GenBank/DDBJ databases">
        <title>Community enrichment and isolation of bacterial strains for fucoidan degradation.</title>
        <authorList>
            <person name="Sichert A."/>
        </authorList>
    </citation>
    <scope>NUCLEOTIDE SEQUENCE [LARGE SCALE GENOMIC DNA]</scope>
    <source>
        <strain evidence="6 7">AS76</strain>
    </source>
</reference>
<dbReference type="Gene3D" id="3.40.605.10">
    <property type="entry name" value="Aldehyde Dehydrogenase, Chain A, domain 1"/>
    <property type="match status" value="1"/>
</dbReference>
<protein>
    <submittedName>
        <fullName evidence="6">Aldehyde dehydrogenase family protein</fullName>
    </submittedName>
</protein>